<dbReference type="AlphaFoldDB" id="A0A7X5KPE1"/>
<sequence length="102" mass="11251">MLELKNIGDEGAIHVANYGKGNRNAWAMFFMILSGIVLGGFLGHLAAGVSYLEWLGFGYSFGMPHPFTLDLKVVYLSIQILLDMNIASILGIVLAIFIYRKL</sequence>
<feature type="transmembrane region" description="Helical" evidence="1">
    <location>
        <begin position="74"/>
        <end position="99"/>
    </location>
</feature>
<dbReference type="Pfam" id="PF14209">
    <property type="entry name" value="DUF4321"/>
    <property type="match status" value="1"/>
</dbReference>
<comment type="caution">
    <text evidence="2">The sequence shown here is derived from an EMBL/GenBank/DDBJ whole genome shotgun (WGS) entry which is preliminary data.</text>
</comment>
<keyword evidence="1" id="KW-1133">Transmembrane helix</keyword>
<evidence type="ECO:0000256" key="1">
    <source>
        <dbReference type="SAM" id="Phobius"/>
    </source>
</evidence>
<keyword evidence="1" id="KW-0472">Membrane</keyword>
<name>A0A7X5KPE1_9FIRM</name>
<evidence type="ECO:0000313" key="2">
    <source>
        <dbReference type="EMBL" id="NDL67952.1"/>
    </source>
</evidence>
<evidence type="ECO:0000313" key="3">
    <source>
        <dbReference type="Proteomes" id="UP000461585"/>
    </source>
</evidence>
<proteinExistence type="predicted"/>
<reference evidence="2 3" key="1">
    <citation type="submission" date="2020-01" db="EMBL/GenBank/DDBJ databases">
        <title>Anaeroalcalibacter tamaniensis gen. nov., sp. nov., moderately halophilic strictly anaerobic fermenter bacterium from mud volcano of Taman peninsula.</title>
        <authorList>
            <person name="Frolova A."/>
            <person name="Merkel A.Y."/>
            <person name="Slobodkin A.I."/>
        </authorList>
    </citation>
    <scope>NUCLEOTIDE SEQUENCE [LARGE SCALE GENOMIC DNA]</scope>
    <source>
        <strain evidence="2 3">F-3ap</strain>
    </source>
</reference>
<keyword evidence="3" id="KW-1185">Reference proteome</keyword>
<accession>A0A7X5KPE1</accession>
<keyword evidence="1" id="KW-0812">Transmembrane</keyword>
<gene>
    <name evidence="2" type="ORF">GXN74_09385</name>
</gene>
<feature type="transmembrane region" description="Helical" evidence="1">
    <location>
        <begin position="26"/>
        <end position="54"/>
    </location>
</feature>
<dbReference type="RefSeq" id="WP_162370674.1">
    <property type="nucleotide sequence ID" value="NZ_JAAEEH010000024.1"/>
</dbReference>
<dbReference type="InterPro" id="IPR025470">
    <property type="entry name" value="DUF4321"/>
</dbReference>
<dbReference type="EMBL" id="JAAEEH010000024">
    <property type="protein sequence ID" value="NDL67952.1"/>
    <property type="molecule type" value="Genomic_DNA"/>
</dbReference>
<dbReference type="Proteomes" id="UP000461585">
    <property type="component" value="Unassembled WGS sequence"/>
</dbReference>
<protein>
    <submittedName>
        <fullName evidence="2">DUF4321 domain-containing protein</fullName>
    </submittedName>
</protein>
<organism evidence="2 3">
    <name type="scientific">Anaerotalea alkaliphila</name>
    <dbReference type="NCBI Taxonomy" id="2662126"/>
    <lineage>
        <taxon>Bacteria</taxon>
        <taxon>Bacillati</taxon>
        <taxon>Bacillota</taxon>
        <taxon>Clostridia</taxon>
        <taxon>Eubacteriales</taxon>
        <taxon>Anaerotalea</taxon>
    </lineage>
</organism>